<evidence type="ECO:0000313" key="5">
    <source>
        <dbReference type="EMBL" id="VFQ47321.1"/>
    </source>
</evidence>
<reference evidence="5 6" key="1">
    <citation type="submission" date="2019-03" db="EMBL/GenBank/DDBJ databases">
        <authorList>
            <person name="Nijsse B."/>
        </authorList>
    </citation>
    <scope>NUCLEOTIDE SEQUENCE [LARGE SCALE GENOMIC DNA]</scope>
    <source>
        <strain evidence="5">Desulfoluna butyratoxydans MSL71</strain>
    </source>
</reference>
<dbReference type="Pfam" id="PF13411">
    <property type="entry name" value="MerR_1"/>
    <property type="match status" value="1"/>
</dbReference>
<evidence type="ECO:0000313" key="6">
    <source>
        <dbReference type="Proteomes" id="UP000507962"/>
    </source>
</evidence>
<dbReference type="InterPro" id="IPR050624">
    <property type="entry name" value="HTH-type_Tx_Regulator"/>
</dbReference>
<dbReference type="SUPFAM" id="SSF46955">
    <property type="entry name" value="Putative DNA-binding domain"/>
    <property type="match status" value="1"/>
</dbReference>
<dbReference type="Pfam" id="PF00440">
    <property type="entry name" value="TetR_N"/>
    <property type="match status" value="1"/>
</dbReference>
<keyword evidence="1 2" id="KW-0238">DNA-binding</keyword>
<dbReference type="PROSITE" id="PS50937">
    <property type="entry name" value="HTH_MERR_2"/>
    <property type="match status" value="1"/>
</dbReference>
<dbReference type="InterPro" id="IPR000551">
    <property type="entry name" value="MerR-type_HTH_dom"/>
</dbReference>
<proteinExistence type="predicted"/>
<dbReference type="PANTHER" id="PTHR43479:SF11">
    <property type="entry name" value="ACREF_ENVCD OPERON REPRESSOR-RELATED"/>
    <property type="match status" value="1"/>
</dbReference>
<dbReference type="Gene3D" id="1.10.1660.10">
    <property type="match status" value="1"/>
</dbReference>
<dbReference type="InterPro" id="IPR009057">
    <property type="entry name" value="Homeodomain-like_sf"/>
</dbReference>
<dbReference type="GO" id="GO:0006355">
    <property type="term" value="P:regulation of DNA-templated transcription"/>
    <property type="evidence" value="ECO:0007669"/>
    <property type="project" value="InterPro"/>
</dbReference>
<dbReference type="GO" id="GO:0003677">
    <property type="term" value="F:DNA binding"/>
    <property type="evidence" value="ECO:0007669"/>
    <property type="project" value="UniProtKB-UniRule"/>
</dbReference>
<dbReference type="InterPro" id="IPR036271">
    <property type="entry name" value="Tet_transcr_reg_TetR-rel_C_sf"/>
</dbReference>
<protein>
    <submittedName>
        <fullName evidence="5">Tetracycline transcriptional regulator tetr-related c-terminal</fullName>
    </submittedName>
</protein>
<feature type="domain" description="HTH merR-type" evidence="3">
    <location>
        <begin position="13"/>
        <end position="78"/>
    </location>
</feature>
<evidence type="ECO:0000259" key="3">
    <source>
        <dbReference type="PROSITE" id="PS50937"/>
    </source>
</evidence>
<dbReference type="PRINTS" id="PR00455">
    <property type="entry name" value="HTHTETR"/>
</dbReference>
<dbReference type="EMBL" id="CAADHO010000015">
    <property type="protein sequence ID" value="VFQ47321.1"/>
    <property type="molecule type" value="Genomic_DNA"/>
</dbReference>
<organism evidence="5 6">
    <name type="scientific">Desulfoluna butyratoxydans</name>
    <dbReference type="NCBI Taxonomy" id="231438"/>
    <lineage>
        <taxon>Bacteria</taxon>
        <taxon>Pseudomonadati</taxon>
        <taxon>Thermodesulfobacteriota</taxon>
        <taxon>Desulfobacteria</taxon>
        <taxon>Desulfobacterales</taxon>
        <taxon>Desulfolunaceae</taxon>
        <taxon>Desulfoluna</taxon>
    </lineage>
</organism>
<evidence type="ECO:0000259" key="4">
    <source>
        <dbReference type="PROSITE" id="PS50977"/>
    </source>
</evidence>
<dbReference type="SMART" id="SM00422">
    <property type="entry name" value="HTH_MERR"/>
    <property type="match status" value="1"/>
</dbReference>
<evidence type="ECO:0000256" key="1">
    <source>
        <dbReference type="ARBA" id="ARBA00023125"/>
    </source>
</evidence>
<name>A0A4U8YTN7_9BACT</name>
<feature type="domain" description="HTH tetR-type" evidence="4">
    <location>
        <begin position="88"/>
        <end position="148"/>
    </location>
</feature>
<dbReference type="PROSITE" id="PS50977">
    <property type="entry name" value="HTH_TETR_2"/>
    <property type="match status" value="1"/>
</dbReference>
<dbReference type="SUPFAM" id="SSF46689">
    <property type="entry name" value="Homeodomain-like"/>
    <property type="match status" value="1"/>
</dbReference>
<dbReference type="Gene3D" id="1.10.357.10">
    <property type="entry name" value="Tetracycline Repressor, domain 2"/>
    <property type="match status" value="1"/>
</dbReference>
<dbReference type="AlphaFoldDB" id="A0A4U8YTN7"/>
<keyword evidence="6" id="KW-1185">Reference proteome</keyword>
<dbReference type="RefSeq" id="WP_180146886.1">
    <property type="nucleotide sequence ID" value="NZ_CAADHO010000015.1"/>
</dbReference>
<gene>
    <name evidence="5" type="ORF">MSL71_50200</name>
</gene>
<sequence>MNDASQTGMKLPQLAKQSGLSISTLYEYLRNGILHPPERKGPTKAIFNESHLARLKTIRGLREKEKLSLADIKERLRNDGDNTEEDGSSIRNQIIDTALALFSRKHYDKTKISDITDALHMGNGTFYRYFTSKEELFLHCLERLPKIMVSRETWNEVKRETDYITRLRKRGNAMLGSFHSYIGMLNHTKLVLGGEDTHLAEKASECLKSLATPLRKDLDQAIAKGQVRPLDTDLTAYLLLGINEIFGHRLLMDDNYTIEEGFDFIEEFLRHALASSSPPTRKTFILTLRTGETITICPVSFNGSPRFMGSVGAGNLEVAFDTLSAITFTHDQKNTTAHILTDTGKTGDLLVDPGHELSGTTDLGDYTVRAKDILRMDRENNHEQTGK</sequence>
<dbReference type="SUPFAM" id="SSF48498">
    <property type="entry name" value="Tetracyclin repressor-like, C-terminal domain"/>
    <property type="match status" value="1"/>
</dbReference>
<dbReference type="InterPro" id="IPR001647">
    <property type="entry name" value="HTH_TetR"/>
</dbReference>
<dbReference type="PANTHER" id="PTHR43479">
    <property type="entry name" value="ACREF/ENVCD OPERON REPRESSOR-RELATED"/>
    <property type="match status" value="1"/>
</dbReference>
<dbReference type="InterPro" id="IPR009061">
    <property type="entry name" value="DNA-bd_dom_put_sf"/>
</dbReference>
<evidence type="ECO:0000256" key="2">
    <source>
        <dbReference type="PROSITE-ProRule" id="PRU00335"/>
    </source>
</evidence>
<dbReference type="Proteomes" id="UP000507962">
    <property type="component" value="Unassembled WGS sequence"/>
</dbReference>
<accession>A0A4U8YTN7</accession>
<feature type="DNA-binding region" description="H-T-H motif" evidence="2">
    <location>
        <begin position="111"/>
        <end position="130"/>
    </location>
</feature>